<protein>
    <submittedName>
        <fullName evidence="3">Pvstp1 protein</fullName>
    </submittedName>
</protein>
<dbReference type="OrthoDB" id="383264at2759"/>
<accession>A0A0J9TMH9</accession>
<evidence type="ECO:0000259" key="2">
    <source>
        <dbReference type="Pfam" id="PF12879"/>
    </source>
</evidence>
<feature type="domain" description="Schizont-infected cell agglutination C-terminal" evidence="2">
    <location>
        <begin position="521"/>
        <end position="561"/>
    </location>
</feature>
<feature type="region of interest" description="Disordered" evidence="1">
    <location>
        <begin position="323"/>
        <end position="357"/>
    </location>
</feature>
<feature type="region of interest" description="Disordered" evidence="1">
    <location>
        <begin position="261"/>
        <end position="297"/>
    </location>
</feature>
<evidence type="ECO:0000256" key="1">
    <source>
        <dbReference type="SAM" id="MobiDB-lite"/>
    </source>
</evidence>
<feature type="compositionally biased region" description="Polar residues" evidence="1">
    <location>
        <begin position="323"/>
        <end position="355"/>
    </location>
</feature>
<dbReference type="EMBL" id="KQ235714">
    <property type="protein sequence ID" value="KMZ95957.1"/>
    <property type="molecule type" value="Genomic_DNA"/>
</dbReference>
<evidence type="ECO:0000313" key="3">
    <source>
        <dbReference type="EMBL" id="KMZ95957.1"/>
    </source>
</evidence>
<proteinExistence type="predicted"/>
<dbReference type="Proteomes" id="UP000053239">
    <property type="component" value="Unassembled WGS sequence"/>
</dbReference>
<sequence length="903" mass="105470">MSFRNKFKLNINVQRNVKNNKKYKEISKRFQYALVEYHTNYTIEKNTVDTHVKCRNLNYFIDNLRDEFNEHVAPLITKTKKKEKSLWDKEVEGNILSNLQKETEDSCPRNPTHYNKEIRILRKEMEDYCDERDVLIGELNSRGISEKEKCDKFRRWTLEYLVNFWNDHFWRKYITYKAMIEPFEITDSCTVITLFDNVFDCENDGDIRFHLPARIRDKYPKTKRNFYKKKLAPTINKDKIALEDTSPKPYVETTYSVNSTQEVPQLGKSPEIPDTAFYPKMPKNIQSTSPKAKGKKDPVGINEYKGVTRVSLEKYIPKNIAQQKASSASLTSDPVTTLASSTPSPVSSANLSNSDPAHAPVQAISQSLTGGPSIPVAGGGLVMSPPIANIQGQGVILKAASTSQIDRGNVLKGSGKSLITPPTEELSILRYSSIIPVLVGGITIFILLSKYSPLGLLFGNKKKKRHLKQTPKMEVKPPHLEKISEPIERDNLEDMIHDIPYGYRMYKIRNNVYMPKKKKKFKKTIIDIHLEVLDECQKGQWELNKGDFIEIIMDEFMKDEKIIYNNLSSSDSIGANMCNSEEIVKQKILWNHWIEKHKHTLEIHKNETWFNTLKAEWKHEQHEYLQKIEESKESELSERKNIPLLEIQKDIWRQWVSKQHKLMERYNEKDWFKNLLKCIEEEPNELETENPFENISLTNLEELETKKLYQELYKKKHENISLTNLEELETKKLYQELYKKKQLIAKLWMLILLLVVEECEIEDNINDKELYLDRFLESLKSKRSSGEKIYNAEKICESNDIFESNKNNETDKYKNEQWFSELNDDCINDDDDTYILANKNKLDKSELMLKNDTSLFNDETNMIPMYNAQLKSTENSSETDFSNVSTNNEPTLEEIHKQNFNLV</sequence>
<dbReference type="InterPro" id="IPR024288">
    <property type="entry name" value="SICA_C"/>
</dbReference>
<gene>
    <name evidence="3" type="ORF">PVNG_02808</name>
</gene>
<evidence type="ECO:0000313" key="4">
    <source>
        <dbReference type="Proteomes" id="UP000053239"/>
    </source>
</evidence>
<organism evidence="3 4">
    <name type="scientific">Plasmodium vivax North Korean</name>
    <dbReference type="NCBI Taxonomy" id="1035514"/>
    <lineage>
        <taxon>Eukaryota</taxon>
        <taxon>Sar</taxon>
        <taxon>Alveolata</taxon>
        <taxon>Apicomplexa</taxon>
        <taxon>Aconoidasida</taxon>
        <taxon>Haemosporida</taxon>
        <taxon>Plasmodiidae</taxon>
        <taxon>Plasmodium</taxon>
        <taxon>Plasmodium (Plasmodium)</taxon>
    </lineage>
</organism>
<dbReference type="AlphaFoldDB" id="A0A0J9TMH9"/>
<reference evidence="3 4" key="1">
    <citation type="submission" date="2011-09" db="EMBL/GenBank/DDBJ databases">
        <title>The Genome Sequence of Plasmodium vivax North Korean.</title>
        <authorList>
            <consortium name="The Broad Institute Genome Sequencing Platform"/>
            <consortium name="The Broad Institute Genome Sequencing Center for Infectious Disease"/>
            <person name="Neafsey D."/>
            <person name="Carlton J."/>
            <person name="Barnwell J."/>
            <person name="Collins W."/>
            <person name="Escalante A."/>
            <person name="Mullikin J."/>
            <person name="Saul A."/>
            <person name="Guigo R."/>
            <person name="Camara F."/>
            <person name="Young S.K."/>
            <person name="Zeng Q."/>
            <person name="Gargeya S."/>
            <person name="Fitzgerald M."/>
            <person name="Haas B."/>
            <person name="Abouelleil A."/>
            <person name="Alvarado L."/>
            <person name="Arachchi H.M."/>
            <person name="Berlin A."/>
            <person name="Brown A."/>
            <person name="Chapman S.B."/>
            <person name="Chen Z."/>
            <person name="Dunbar C."/>
            <person name="Freedman E."/>
            <person name="Gearin G."/>
            <person name="Gellesch M."/>
            <person name="Goldberg J."/>
            <person name="Griggs A."/>
            <person name="Gujja S."/>
            <person name="Heiman D."/>
            <person name="Howarth C."/>
            <person name="Larson L."/>
            <person name="Lui A."/>
            <person name="MacDonald P.J.P."/>
            <person name="Montmayeur A."/>
            <person name="Murphy C."/>
            <person name="Neiman D."/>
            <person name="Pearson M."/>
            <person name="Priest M."/>
            <person name="Roberts A."/>
            <person name="Saif S."/>
            <person name="Shea T."/>
            <person name="Shenoy N."/>
            <person name="Sisk P."/>
            <person name="Stolte C."/>
            <person name="Sykes S."/>
            <person name="Wortman J."/>
            <person name="Nusbaum C."/>
            <person name="Birren B."/>
        </authorList>
    </citation>
    <scope>NUCLEOTIDE SEQUENCE [LARGE SCALE GENOMIC DNA]</scope>
    <source>
        <strain evidence="3 4">North Korean</strain>
    </source>
</reference>
<name>A0A0J9TMH9_PLAVI</name>
<dbReference type="Pfam" id="PF12879">
    <property type="entry name" value="SICA_C"/>
    <property type="match status" value="1"/>
</dbReference>